<dbReference type="InterPro" id="IPR000045">
    <property type="entry name" value="Prepilin_IV_endopep_pep"/>
</dbReference>
<organism evidence="3 4">
    <name type="scientific">Enterovibrio qingdaonensis</name>
    <dbReference type="NCBI Taxonomy" id="2899818"/>
    <lineage>
        <taxon>Bacteria</taxon>
        <taxon>Pseudomonadati</taxon>
        <taxon>Pseudomonadota</taxon>
        <taxon>Gammaproteobacteria</taxon>
        <taxon>Vibrionales</taxon>
        <taxon>Vibrionaceae</taxon>
        <taxon>Enterovibrio</taxon>
    </lineage>
</organism>
<gene>
    <name evidence="3" type="ORF">LRP49_11060</name>
</gene>
<accession>A0ABT5QL81</accession>
<protein>
    <submittedName>
        <fullName evidence="3">A24 family peptidase</fullName>
    </submittedName>
</protein>
<name>A0ABT5QL81_9GAMM</name>
<feature type="transmembrane region" description="Helical" evidence="1">
    <location>
        <begin position="122"/>
        <end position="142"/>
    </location>
</feature>
<keyword evidence="1" id="KW-0812">Transmembrane</keyword>
<dbReference type="Pfam" id="PF01478">
    <property type="entry name" value="Peptidase_A24"/>
    <property type="match status" value="1"/>
</dbReference>
<sequence>MFVVETLLATSSAAVLISDVCTRKISNKLSALVLISCLLLSFTNENISLHFAQSAMVFAVGLVLFSAGIIGAGDIKVLCCYSLIIDNQYWLLSIVIIGFLGGITALVILIKIKIIDSYKNEGVPYGLPIVITSLFFIHLSTII</sequence>
<evidence type="ECO:0000313" key="3">
    <source>
        <dbReference type="EMBL" id="MDD1781733.1"/>
    </source>
</evidence>
<proteinExistence type="predicted"/>
<dbReference type="RefSeq" id="WP_274142211.1">
    <property type="nucleotide sequence ID" value="NZ_JAJUBB010000006.1"/>
</dbReference>
<dbReference type="Gene3D" id="1.20.120.1220">
    <property type="match status" value="1"/>
</dbReference>
<keyword evidence="4" id="KW-1185">Reference proteome</keyword>
<evidence type="ECO:0000259" key="2">
    <source>
        <dbReference type="Pfam" id="PF01478"/>
    </source>
</evidence>
<keyword evidence="1" id="KW-0472">Membrane</keyword>
<feature type="transmembrane region" description="Helical" evidence="1">
    <location>
        <begin position="55"/>
        <end position="84"/>
    </location>
</feature>
<evidence type="ECO:0000256" key="1">
    <source>
        <dbReference type="SAM" id="Phobius"/>
    </source>
</evidence>
<comment type="caution">
    <text evidence="3">The sequence shown here is derived from an EMBL/GenBank/DDBJ whole genome shotgun (WGS) entry which is preliminary data.</text>
</comment>
<evidence type="ECO:0000313" key="4">
    <source>
        <dbReference type="Proteomes" id="UP001149821"/>
    </source>
</evidence>
<reference evidence="3" key="1">
    <citation type="submission" date="2021-12" db="EMBL/GenBank/DDBJ databases">
        <title>Enterovibrio ZSDZ35 sp. nov. and Enterovibrio ZSDZ42 sp. nov., isolated from coastal seawater in Qingdao.</title>
        <authorList>
            <person name="Zhang P."/>
        </authorList>
    </citation>
    <scope>NUCLEOTIDE SEQUENCE</scope>
    <source>
        <strain evidence="3">ZSDZ35</strain>
    </source>
</reference>
<dbReference type="Proteomes" id="UP001149821">
    <property type="component" value="Unassembled WGS sequence"/>
</dbReference>
<keyword evidence="1" id="KW-1133">Transmembrane helix</keyword>
<dbReference type="EMBL" id="JAJUBB010000006">
    <property type="protein sequence ID" value="MDD1781733.1"/>
    <property type="molecule type" value="Genomic_DNA"/>
</dbReference>
<feature type="transmembrane region" description="Helical" evidence="1">
    <location>
        <begin position="90"/>
        <end position="110"/>
    </location>
</feature>
<feature type="domain" description="Prepilin type IV endopeptidase peptidase" evidence="2">
    <location>
        <begin position="8"/>
        <end position="105"/>
    </location>
</feature>